<feature type="transmembrane region" description="Helical" evidence="8">
    <location>
        <begin position="920"/>
        <end position="941"/>
    </location>
</feature>
<dbReference type="PANTHER" id="PTHR32063:SF19">
    <property type="entry name" value="CATION EFFLUX SYSTEM PROTEIN CUSA"/>
    <property type="match status" value="1"/>
</dbReference>
<gene>
    <name evidence="9" type="ORF">IB75_08070</name>
</gene>
<dbReference type="Gene3D" id="3.30.70.1430">
    <property type="entry name" value="Multidrug efflux transporter AcrB pore domain"/>
    <property type="match status" value="2"/>
</dbReference>
<feature type="transmembrane region" description="Helical" evidence="8">
    <location>
        <begin position="408"/>
        <end position="430"/>
    </location>
</feature>
<evidence type="ECO:0000256" key="6">
    <source>
        <dbReference type="ARBA" id="ARBA00022989"/>
    </source>
</evidence>
<dbReference type="AlphaFoldDB" id="A0A0E2ZMD2"/>
<dbReference type="Gene3D" id="3.30.70.1320">
    <property type="entry name" value="Multidrug efflux transporter AcrB pore domain like"/>
    <property type="match status" value="1"/>
</dbReference>
<evidence type="ECO:0000256" key="4">
    <source>
        <dbReference type="ARBA" id="ARBA00022475"/>
    </source>
</evidence>
<dbReference type="GO" id="GO:0005886">
    <property type="term" value="C:plasma membrane"/>
    <property type="evidence" value="ECO:0007669"/>
    <property type="project" value="UniProtKB-SubCell"/>
</dbReference>
<feature type="transmembrane region" description="Helical" evidence="8">
    <location>
        <begin position="469"/>
        <end position="486"/>
    </location>
</feature>
<feature type="transmembrane region" description="Helical" evidence="8">
    <location>
        <begin position="360"/>
        <end position="377"/>
    </location>
</feature>
<keyword evidence="4" id="KW-1003">Cell membrane</keyword>
<dbReference type="InterPro" id="IPR027463">
    <property type="entry name" value="AcrB_DN_DC_subdom"/>
</dbReference>
<accession>A0A0E2ZMD2</accession>
<name>A0A0E2ZMD2_9GAMM</name>
<sequence length="1074" mass="118020">MVSEHQGKGHPPAEGTDLSALQRLIGYCARNRLLTLVAIATLAFGGYRALIQAPLDAIPDLSDVQVILFTEWPGRSPDLVEDQITYPLTTTLLAAPGVNYVRGQSFFGLSFVYVIFEDGVDMYWARSRVLEYLNSATADLPENVNPTLGPDATGVGWVYQYALRDTSGRHNLAELRSLQDFNLRYALEAIEGVAEVASVGGYKREYQISLDPNKLASLDIPLKRVVEAVRAVNNEVGGRLLEVAGYEHFIRGRGYVQSVTDLEQVVLKTTTGGVPLTLKEVGTVALGPAMQRGQAELDGEGVTVGGIVVMRYGENALSVINRVKQRMAEIKPGLPEGVEIVPVYDRSTLIKQAIDTLQKTLIEEMIIVSLVILAFLLHLRSALVAVITLPVAVLIAFIPMAYQGLTANIMSLGGIAVAIGAMVDAAIVIIDNIHKRLHQWQAGDTPSEERAKSRIDVVIEAMQEVGPSIFFSLLIITVSFLPVFALEGTEGRLFKPLAYTKTYSMAFAALLSLTLIPALAVWLIRGRIRADRSRLNRWLVAAYRPMVRLAIQLRWWVVGLAVIALFATVIPFRSLGTEFMPPLNEGSILYMPTALPGMSITEATQTLQTMDRIIAGIPEVEHVFGKVGRATSATDPAPLSMVETVITLKPKKQWRQGLAWEDLIQELDQKLRFPGMPNIFWMPIQTRTEMLATGIRSALGIKVFGPDLATIEKTGIAIEKILQNDPRTTPHTRSAFAERTTGGYFLDFTIHRVSAARFGLNVEDVQRVIMAAIGGAVVSQTVEGRERYNILVRYGRNYRDNIAALERVLVATPTGAQIPITQVADIAFTTGPPAIRSEDGQLVGFVFVDVKPSIGIADYVALAKQAVADRAAIPAGYRLEWAGQFQYFEQAKAKLQVLLPATLFLIFFMLFMHRGSLTETFIIMVSVPFSLVGAVWLLWFLDYKLSVAVWVGMIAVAGLAVELGLLMMVYLDLAYRARWAEGRLRTRGDLREVIQEGASMRIRPMLMTGMTLFVGLMPILWSTGSGADVMQRIAAPMIGGVISALAMVLIVFPAIFAIWKRRRLRVNRGGTTIT</sequence>
<dbReference type="OrthoDB" id="9758297at2"/>
<dbReference type="SUPFAM" id="SSF82866">
    <property type="entry name" value="Multidrug efflux transporter AcrB transmembrane domain"/>
    <property type="match status" value="2"/>
</dbReference>
<dbReference type="Proteomes" id="UP000028839">
    <property type="component" value="Unassembled WGS sequence"/>
</dbReference>
<keyword evidence="6 8" id="KW-1133">Transmembrane helix</keyword>
<feature type="transmembrane region" description="Helical" evidence="8">
    <location>
        <begin position="553"/>
        <end position="572"/>
    </location>
</feature>
<dbReference type="InterPro" id="IPR001036">
    <property type="entry name" value="Acrflvin-R"/>
</dbReference>
<feature type="transmembrane region" description="Helical" evidence="8">
    <location>
        <begin position="506"/>
        <end position="524"/>
    </location>
</feature>
<dbReference type="HOGENOM" id="CLU_002755_1_2_6"/>
<evidence type="ECO:0000313" key="10">
    <source>
        <dbReference type="Proteomes" id="UP000028839"/>
    </source>
</evidence>
<evidence type="ECO:0000256" key="7">
    <source>
        <dbReference type="ARBA" id="ARBA00023136"/>
    </source>
</evidence>
<dbReference type="NCBIfam" id="TIGR00914">
    <property type="entry name" value="2A0601"/>
    <property type="match status" value="1"/>
</dbReference>
<comment type="caution">
    <text evidence="9">The sequence shown here is derived from an EMBL/GenBank/DDBJ whole genome shotgun (WGS) entry which is preliminary data.</text>
</comment>
<evidence type="ECO:0000256" key="5">
    <source>
        <dbReference type="ARBA" id="ARBA00022692"/>
    </source>
</evidence>
<evidence type="ECO:0000256" key="8">
    <source>
        <dbReference type="SAM" id="Phobius"/>
    </source>
</evidence>
<dbReference type="GO" id="GO:0042910">
    <property type="term" value="F:xenobiotic transmembrane transporter activity"/>
    <property type="evidence" value="ECO:0007669"/>
    <property type="project" value="TreeGrafter"/>
</dbReference>
<evidence type="ECO:0000256" key="2">
    <source>
        <dbReference type="ARBA" id="ARBA00010942"/>
    </source>
</evidence>
<keyword evidence="5 8" id="KW-0812">Transmembrane</keyword>
<keyword evidence="3" id="KW-0813">Transport</keyword>
<evidence type="ECO:0000256" key="3">
    <source>
        <dbReference type="ARBA" id="ARBA00022448"/>
    </source>
</evidence>
<dbReference type="Gene3D" id="3.30.70.1440">
    <property type="entry name" value="Multidrug efflux transporter AcrB pore domain"/>
    <property type="match status" value="1"/>
</dbReference>
<feature type="transmembrane region" description="Helical" evidence="8">
    <location>
        <begin position="1004"/>
        <end position="1021"/>
    </location>
</feature>
<evidence type="ECO:0000256" key="1">
    <source>
        <dbReference type="ARBA" id="ARBA00004651"/>
    </source>
</evidence>
<evidence type="ECO:0000313" key="9">
    <source>
        <dbReference type="EMBL" id="KFI19542.1"/>
    </source>
</evidence>
<dbReference type="SUPFAM" id="SSF82693">
    <property type="entry name" value="Multidrug efflux transporter AcrB pore domain, PN1, PN2, PC1 and PC2 subdomains"/>
    <property type="match status" value="2"/>
</dbReference>
<dbReference type="EMBL" id="JPGN01000049">
    <property type="protein sequence ID" value="KFI19542.1"/>
    <property type="molecule type" value="Genomic_DNA"/>
</dbReference>
<dbReference type="PRINTS" id="PR00702">
    <property type="entry name" value="ACRIFLAVINRP"/>
</dbReference>
<dbReference type="Gene3D" id="3.30.2090.10">
    <property type="entry name" value="Multidrug efflux transporter AcrB TolC docking domain, DN and DC subdomains"/>
    <property type="match status" value="2"/>
</dbReference>
<reference evidence="9 10" key="1">
    <citation type="submission" date="2014-07" db="EMBL/GenBank/DDBJ databases">
        <title>Comparative analysis of Nitrosococcus oceani genome inventories of strains from Pacific and Atlantic gyres.</title>
        <authorList>
            <person name="Lim C.K."/>
            <person name="Wang L."/>
            <person name="Sayavedra-Soto L.A."/>
            <person name="Klotz M.G."/>
        </authorList>
    </citation>
    <scope>NUCLEOTIDE SEQUENCE [LARGE SCALE GENOMIC DNA]</scope>
    <source>
        <strain evidence="9 10">C-27</strain>
    </source>
</reference>
<feature type="transmembrane region" description="Helical" evidence="8">
    <location>
        <begin position="947"/>
        <end position="971"/>
    </location>
</feature>
<feature type="transmembrane region" description="Helical" evidence="8">
    <location>
        <begin position="1033"/>
        <end position="1059"/>
    </location>
</feature>
<feature type="transmembrane region" description="Helical" evidence="8">
    <location>
        <begin position="382"/>
        <end position="402"/>
    </location>
</feature>
<dbReference type="Gene3D" id="1.20.1640.10">
    <property type="entry name" value="Multidrug efflux transporter AcrB transmembrane domain"/>
    <property type="match status" value="2"/>
</dbReference>
<feature type="transmembrane region" description="Helical" evidence="8">
    <location>
        <begin position="895"/>
        <end position="913"/>
    </location>
</feature>
<keyword evidence="7 8" id="KW-0472">Membrane</keyword>
<comment type="subcellular location">
    <subcellularLocation>
        <location evidence="1">Cell membrane</location>
        <topology evidence="1">Multi-pass membrane protein</topology>
    </subcellularLocation>
</comment>
<comment type="similarity">
    <text evidence="2">Belongs to the resistance-nodulation-cell division (RND) (TC 2.A.6) family.</text>
</comment>
<proteinExistence type="inferred from homology"/>
<dbReference type="PANTHER" id="PTHR32063">
    <property type="match status" value="1"/>
</dbReference>
<dbReference type="GO" id="GO:0008324">
    <property type="term" value="F:monoatomic cation transmembrane transporter activity"/>
    <property type="evidence" value="ECO:0007669"/>
    <property type="project" value="InterPro"/>
</dbReference>
<organism evidence="9 10">
    <name type="scientific">Nitrosococcus oceani C-27</name>
    <dbReference type="NCBI Taxonomy" id="314279"/>
    <lineage>
        <taxon>Bacteria</taxon>
        <taxon>Pseudomonadati</taxon>
        <taxon>Pseudomonadota</taxon>
        <taxon>Gammaproteobacteria</taxon>
        <taxon>Chromatiales</taxon>
        <taxon>Chromatiaceae</taxon>
        <taxon>Nitrosococcus</taxon>
    </lineage>
</organism>
<dbReference type="InterPro" id="IPR004763">
    <property type="entry name" value="CusA-like"/>
</dbReference>
<dbReference type="SUPFAM" id="SSF82714">
    <property type="entry name" value="Multidrug efflux transporter AcrB TolC docking domain, DN and DC subdomains"/>
    <property type="match status" value="2"/>
</dbReference>
<dbReference type="Pfam" id="PF00873">
    <property type="entry name" value="ACR_tran"/>
    <property type="match status" value="1"/>
</dbReference>
<protein>
    <submittedName>
        <fullName evidence="9">Cation transporter</fullName>
    </submittedName>
</protein>